<dbReference type="RefSeq" id="WP_100988862.1">
    <property type="nucleotide sequence ID" value="NZ_CP025096.1"/>
</dbReference>
<keyword evidence="2" id="KW-1185">Reference proteome</keyword>
<dbReference type="PROSITE" id="PS51257">
    <property type="entry name" value="PROKAR_LIPOPROTEIN"/>
    <property type="match status" value="1"/>
</dbReference>
<dbReference type="OrthoDB" id="950241at2"/>
<evidence type="ECO:0000313" key="1">
    <source>
        <dbReference type="EMBL" id="AUD03027.1"/>
    </source>
</evidence>
<reference evidence="1 2" key="1">
    <citation type="submission" date="2017-11" db="EMBL/GenBank/DDBJ databases">
        <title>Taxonomic description and genome sequences of Spirosoma HA7 sp. nov., isolated from pollen microhabitat of Corylus avellana.</title>
        <authorList>
            <person name="Ambika Manirajan B."/>
            <person name="Suarez C."/>
            <person name="Ratering S."/>
            <person name="Geissler-Plaum R."/>
            <person name="Cardinale M."/>
            <person name="Sylvia S."/>
        </authorList>
    </citation>
    <scope>NUCLEOTIDE SEQUENCE [LARGE SCALE GENOMIC DNA]</scope>
    <source>
        <strain evidence="1 2">HA7</strain>
    </source>
</reference>
<dbReference type="AlphaFoldDB" id="A0A2K8YZG8"/>
<gene>
    <name evidence="1" type="ORF">CWM47_15000</name>
</gene>
<protein>
    <submittedName>
        <fullName evidence="1">Uncharacterized protein</fullName>
    </submittedName>
</protein>
<proteinExistence type="predicted"/>
<evidence type="ECO:0000313" key="2">
    <source>
        <dbReference type="Proteomes" id="UP000232883"/>
    </source>
</evidence>
<name>A0A2K8YZG8_9BACT</name>
<dbReference type="Proteomes" id="UP000232883">
    <property type="component" value="Chromosome"/>
</dbReference>
<sequence>MDQRFFLPQRNLVLYLQAFCTVVSLSFLSACSSSTDKPVKTDEPVYTLIFLDKTRSVNVNKAFVGQKYQQAINEIIEQNIRQKGDKLEVYFIHENTSKARALNLTVRSEMDDVAAASPTDREAAETEFTMMLSREKAQIRQRVLQQLVAQNAGKSNQETDIWASLPVIAKANESGATVKVYYLSDMVESVKGSTRRDFQVTPPKNNTQADEWAKADAEQLKRYTIGSPEITMILPFEPNASIKENNPAVTQYWQTLFSELGAGTIEEQ</sequence>
<dbReference type="KEGG" id="spir:CWM47_15000"/>
<accession>A0A2K8YZG8</accession>
<organism evidence="1 2">
    <name type="scientific">Spirosoma pollinicola</name>
    <dbReference type="NCBI Taxonomy" id="2057025"/>
    <lineage>
        <taxon>Bacteria</taxon>
        <taxon>Pseudomonadati</taxon>
        <taxon>Bacteroidota</taxon>
        <taxon>Cytophagia</taxon>
        <taxon>Cytophagales</taxon>
        <taxon>Cytophagaceae</taxon>
        <taxon>Spirosoma</taxon>
    </lineage>
</organism>
<dbReference type="EMBL" id="CP025096">
    <property type="protein sequence ID" value="AUD03027.1"/>
    <property type="molecule type" value="Genomic_DNA"/>
</dbReference>